<dbReference type="InterPro" id="IPR038532">
    <property type="entry name" value="NDUFS4-like_sf"/>
</dbReference>
<dbReference type="RefSeq" id="WP_189044927.1">
    <property type="nucleotide sequence ID" value="NZ_BMJQ01000004.1"/>
</dbReference>
<evidence type="ECO:0000256" key="2">
    <source>
        <dbReference type="ARBA" id="ARBA00022448"/>
    </source>
</evidence>
<reference evidence="7" key="2">
    <citation type="submission" date="2020-09" db="EMBL/GenBank/DDBJ databases">
        <authorList>
            <person name="Sun Q."/>
            <person name="Zhou Y."/>
        </authorList>
    </citation>
    <scope>NUCLEOTIDE SEQUENCE</scope>
    <source>
        <strain evidence="7">CGMCC 1.15725</strain>
    </source>
</reference>
<dbReference type="Gene3D" id="3.30.160.190">
    <property type="entry name" value="atu1810 like domain"/>
    <property type="match status" value="1"/>
</dbReference>
<keyword evidence="8" id="KW-1185">Reference proteome</keyword>
<keyword evidence="5" id="KW-0249">Electron transport</keyword>
<sequence length="98" mass="11232">MALARILRPAKTAMSSGTAKTKHWVLEFETATKRQAEPLMGWIAAADTLNQIRLKFDTLEEAVAYADKHSLAYTIEQPQQKHLKPKAYADNFRFDRIR</sequence>
<proteinExistence type="predicted"/>
<evidence type="ECO:0000256" key="1">
    <source>
        <dbReference type="ARBA" id="ARBA00004370"/>
    </source>
</evidence>
<evidence type="ECO:0000256" key="4">
    <source>
        <dbReference type="ARBA" id="ARBA00022946"/>
    </source>
</evidence>
<keyword evidence="6" id="KW-0472">Membrane</keyword>
<evidence type="ECO:0000256" key="3">
    <source>
        <dbReference type="ARBA" id="ARBA00022660"/>
    </source>
</evidence>
<dbReference type="EMBL" id="BMJQ01000004">
    <property type="protein sequence ID" value="GGF13378.1"/>
    <property type="molecule type" value="Genomic_DNA"/>
</dbReference>
<dbReference type="Proteomes" id="UP000646365">
    <property type="component" value="Unassembled WGS sequence"/>
</dbReference>
<evidence type="ECO:0000313" key="7">
    <source>
        <dbReference type="EMBL" id="GGF13378.1"/>
    </source>
</evidence>
<evidence type="ECO:0000313" key="8">
    <source>
        <dbReference type="Proteomes" id="UP000646365"/>
    </source>
</evidence>
<evidence type="ECO:0000256" key="6">
    <source>
        <dbReference type="ARBA" id="ARBA00023136"/>
    </source>
</evidence>
<dbReference type="GO" id="GO:0016020">
    <property type="term" value="C:membrane"/>
    <property type="evidence" value="ECO:0007669"/>
    <property type="project" value="UniProtKB-SubCell"/>
</dbReference>
<dbReference type="InterPro" id="IPR006885">
    <property type="entry name" value="NADH_UbQ_FeS_4_mit-like"/>
</dbReference>
<name>A0A8J2YSC4_9PROT</name>
<dbReference type="Pfam" id="PF04800">
    <property type="entry name" value="NDUS4"/>
    <property type="match status" value="1"/>
</dbReference>
<keyword evidence="2" id="KW-0813">Transport</keyword>
<dbReference type="GO" id="GO:0022900">
    <property type="term" value="P:electron transport chain"/>
    <property type="evidence" value="ECO:0007669"/>
    <property type="project" value="InterPro"/>
</dbReference>
<gene>
    <name evidence="7" type="ORF">GCM10011611_18840</name>
</gene>
<comment type="caution">
    <text evidence="7">The sequence shown here is derived from an EMBL/GenBank/DDBJ whole genome shotgun (WGS) entry which is preliminary data.</text>
</comment>
<evidence type="ECO:0000256" key="5">
    <source>
        <dbReference type="ARBA" id="ARBA00022982"/>
    </source>
</evidence>
<dbReference type="AlphaFoldDB" id="A0A8J2YSC4"/>
<protein>
    <submittedName>
        <fullName evidence="7">ETC complex I subunit</fullName>
    </submittedName>
</protein>
<reference evidence="7" key="1">
    <citation type="journal article" date="2014" name="Int. J. Syst. Evol. Microbiol.">
        <title>Complete genome sequence of Corynebacterium casei LMG S-19264T (=DSM 44701T), isolated from a smear-ripened cheese.</title>
        <authorList>
            <consortium name="US DOE Joint Genome Institute (JGI-PGF)"/>
            <person name="Walter F."/>
            <person name="Albersmeier A."/>
            <person name="Kalinowski J."/>
            <person name="Ruckert C."/>
        </authorList>
    </citation>
    <scope>NUCLEOTIDE SEQUENCE</scope>
    <source>
        <strain evidence="7">CGMCC 1.15725</strain>
    </source>
</reference>
<comment type="subcellular location">
    <subcellularLocation>
        <location evidence="1">Membrane</location>
    </subcellularLocation>
</comment>
<organism evidence="7 8">
    <name type="scientific">Aliidongia dinghuensis</name>
    <dbReference type="NCBI Taxonomy" id="1867774"/>
    <lineage>
        <taxon>Bacteria</taxon>
        <taxon>Pseudomonadati</taxon>
        <taxon>Pseudomonadota</taxon>
        <taxon>Alphaproteobacteria</taxon>
        <taxon>Rhodospirillales</taxon>
        <taxon>Dongiaceae</taxon>
        <taxon>Aliidongia</taxon>
    </lineage>
</organism>
<accession>A0A8J2YSC4</accession>
<dbReference type="PANTHER" id="PTHR12219">
    <property type="entry name" value="NADH-UBIQUINONE OXIDOREDUCTASE"/>
    <property type="match status" value="1"/>
</dbReference>
<dbReference type="PANTHER" id="PTHR12219:SF8">
    <property type="entry name" value="NADH DEHYDROGENASE [UBIQUINONE] IRON-SULFUR PROTEIN 4, MITOCHONDRIAL"/>
    <property type="match status" value="1"/>
</dbReference>
<keyword evidence="4" id="KW-0809">Transit peptide</keyword>
<keyword evidence="3" id="KW-0679">Respiratory chain</keyword>